<evidence type="ECO:0000313" key="8">
    <source>
        <dbReference type="Proteomes" id="UP000295304"/>
    </source>
</evidence>
<dbReference type="Gene3D" id="3.40.50.150">
    <property type="entry name" value="Vaccinia Virus protein VP39"/>
    <property type="match status" value="1"/>
</dbReference>
<reference evidence="7 8" key="1">
    <citation type="submission" date="2019-03" db="EMBL/GenBank/DDBJ databases">
        <title>Genomic Encyclopedia of Type Strains, Phase IV (KMG-IV): sequencing the most valuable type-strain genomes for metagenomic binning, comparative biology and taxonomic classification.</title>
        <authorList>
            <person name="Goeker M."/>
        </authorList>
    </citation>
    <scope>NUCLEOTIDE SEQUENCE [LARGE SCALE GENOMIC DNA]</scope>
    <source>
        <strain evidence="7 8">DSM 101688</strain>
    </source>
</reference>
<dbReference type="InterPro" id="IPR012327">
    <property type="entry name" value="MeTrfase_D12"/>
</dbReference>
<dbReference type="GO" id="GO:0009307">
    <property type="term" value="P:DNA restriction-modification system"/>
    <property type="evidence" value="ECO:0007669"/>
    <property type="project" value="InterPro"/>
</dbReference>
<dbReference type="GO" id="GO:0032259">
    <property type="term" value="P:methylation"/>
    <property type="evidence" value="ECO:0007669"/>
    <property type="project" value="UniProtKB-KW"/>
</dbReference>
<evidence type="ECO:0000256" key="6">
    <source>
        <dbReference type="ARBA" id="ARBA00047942"/>
    </source>
</evidence>
<dbReference type="OrthoDB" id="9805629at2"/>
<dbReference type="Gene3D" id="1.10.1020.10">
    <property type="entry name" value="Adenine-specific Methyltransferase, Domain 2"/>
    <property type="match status" value="1"/>
</dbReference>
<keyword evidence="4" id="KW-0808">Transferase</keyword>
<dbReference type="RefSeq" id="WP_132939047.1">
    <property type="nucleotide sequence ID" value="NZ_CP119676.1"/>
</dbReference>
<keyword evidence="8" id="KW-1185">Reference proteome</keyword>
<dbReference type="PRINTS" id="PR00505">
    <property type="entry name" value="D12N6MTFRASE"/>
</dbReference>
<dbReference type="InterPro" id="IPR029063">
    <property type="entry name" value="SAM-dependent_MTases_sf"/>
</dbReference>
<dbReference type="GO" id="GO:0006298">
    <property type="term" value="P:mismatch repair"/>
    <property type="evidence" value="ECO:0007669"/>
    <property type="project" value="TreeGrafter"/>
</dbReference>
<dbReference type="GO" id="GO:1904047">
    <property type="term" value="F:S-adenosyl-L-methionine binding"/>
    <property type="evidence" value="ECO:0007669"/>
    <property type="project" value="TreeGrafter"/>
</dbReference>
<evidence type="ECO:0000256" key="1">
    <source>
        <dbReference type="ARBA" id="ARBA00006594"/>
    </source>
</evidence>
<dbReference type="Proteomes" id="UP000295304">
    <property type="component" value="Unassembled WGS sequence"/>
</dbReference>
<evidence type="ECO:0000256" key="3">
    <source>
        <dbReference type="ARBA" id="ARBA00022603"/>
    </source>
</evidence>
<comment type="catalytic activity">
    <reaction evidence="6">
        <text>a 2'-deoxyadenosine in DNA + S-adenosyl-L-methionine = an N(6)-methyl-2'-deoxyadenosine in DNA + S-adenosyl-L-homocysteine + H(+)</text>
        <dbReference type="Rhea" id="RHEA:15197"/>
        <dbReference type="Rhea" id="RHEA-COMP:12418"/>
        <dbReference type="Rhea" id="RHEA-COMP:12419"/>
        <dbReference type="ChEBI" id="CHEBI:15378"/>
        <dbReference type="ChEBI" id="CHEBI:57856"/>
        <dbReference type="ChEBI" id="CHEBI:59789"/>
        <dbReference type="ChEBI" id="CHEBI:90615"/>
        <dbReference type="ChEBI" id="CHEBI:90616"/>
        <dbReference type="EC" id="2.1.1.72"/>
    </reaction>
</comment>
<dbReference type="SUPFAM" id="SSF53335">
    <property type="entry name" value="S-adenosyl-L-methionine-dependent methyltransferases"/>
    <property type="match status" value="1"/>
</dbReference>
<comment type="similarity">
    <text evidence="1">Belongs to the N(4)/N(6)-methyltransferase family.</text>
</comment>
<dbReference type="AlphaFoldDB" id="A0A4R3JD29"/>
<dbReference type="PANTHER" id="PTHR30481:SF4">
    <property type="entry name" value="SITE-SPECIFIC DNA-METHYLTRANSFERASE (ADENINE-SPECIFIC)"/>
    <property type="match status" value="1"/>
</dbReference>
<accession>A0A4R3JD29</accession>
<dbReference type="InterPro" id="IPR023095">
    <property type="entry name" value="Ade_MeTrfase_dom_2"/>
</dbReference>
<dbReference type="GO" id="GO:0009007">
    <property type="term" value="F:site-specific DNA-methyltransferase (adenine-specific) activity"/>
    <property type="evidence" value="ECO:0007669"/>
    <property type="project" value="UniProtKB-EC"/>
</dbReference>
<evidence type="ECO:0000256" key="5">
    <source>
        <dbReference type="ARBA" id="ARBA00022691"/>
    </source>
</evidence>
<dbReference type="EC" id="2.1.1.72" evidence="2"/>
<name>A0A4R3JD29_9PROT</name>
<evidence type="ECO:0000313" key="7">
    <source>
        <dbReference type="EMBL" id="TCS62600.1"/>
    </source>
</evidence>
<dbReference type="GO" id="GO:0043565">
    <property type="term" value="F:sequence-specific DNA binding"/>
    <property type="evidence" value="ECO:0007669"/>
    <property type="project" value="TreeGrafter"/>
</dbReference>
<comment type="caution">
    <text evidence="7">The sequence shown here is derived from an EMBL/GenBank/DDBJ whole genome shotgun (WGS) entry which is preliminary data.</text>
</comment>
<dbReference type="PANTHER" id="PTHR30481">
    <property type="entry name" value="DNA ADENINE METHYLASE"/>
    <property type="match status" value="1"/>
</dbReference>
<dbReference type="PIRSF" id="PIRSF000398">
    <property type="entry name" value="M_m6A_EcoRV"/>
    <property type="match status" value="1"/>
</dbReference>
<dbReference type="InterPro" id="IPR012263">
    <property type="entry name" value="M_m6A_EcoRV"/>
</dbReference>
<keyword evidence="5" id="KW-0949">S-adenosyl-L-methionine</keyword>
<gene>
    <name evidence="7" type="ORF">EDD55_105146</name>
</gene>
<keyword evidence="3 7" id="KW-0489">Methyltransferase</keyword>
<organism evidence="7 8">
    <name type="scientific">Varunaivibrio sulfuroxidans</name>
    <dbReference type="NCBI Taxonomy" id="1773489"/>
    <lineage>
        <taxon>Bacteria</taxon>
        <taxon>Pseudomonadati</taxon>
        <taxon>Pseudomonadota</taxon>
        <taxon>Alphaproteobacteria</taxon>
        <taxon>Rhodospirillales</taxon>
        <taxon>Magnetovibrionaceae</taxon>
        <taxon>Varunaivibrio</taxon>
    </lineage>
</organism>
<sequence>MESIKPILPIAPYIGGKRNLAKTIVPMIDAMAHATYAEVFGGMLGIFLRREIQPKAEVINDASKDVANLFRVLQRHYPQFIQTLQFQVTSRADFQRLMAANPDTLTDLERAARFLYLQRTGFGGKVTGRVFGVQVNGPARFNLSKLEPMLADLHERLAGTVIECLDFREFIPRYDRKTTLFYLDPPYWDCEGDYGKALFKREDFTDLAAILRGLKGRFILSLNDVPEVRELFSWATIKAVETTYSVGGGNKTKKAGEVIITTKKD</sequence>
<dbReference type="Pfam" id="PF02086">
    <property type="entry name" value="MethyltransfD12"/>
    <property type="match status" value="1"/>
</dbReference>
<dbReference type="EMBL" id="SLZW01000005">
    <property type="protein sequence ID" value="TCS62600.1"/>
    <property type="molecule type" value="Genomic_DNA"/>
</dbReference>
<evidence type="ECO:0000256" key="2">
    <source>
        <dbReference type="ARBA" id="ARBA00011900"/>
    </source>
</evidence>
<proteinExistence type="inferred from homology"/>
<protein>
    <recommendedName>
        <fullName evidence="2">site-specific DNA-methyltransferase (adenine-specific)</fullName>
        <ecNumber evidence="2">2.1.1.72</ecNumber>
    </recommendedName>
</protein>
<evidence type="ECO:0000256" key="4">
    <source>
        <dbReference type="ARBA" id="ARBA00022679"/>
    </source>
</evidence>